<evidence type="ECO:0000256" key="10">
    <source>
        <dbReference type="ARBA" id="ARBA00023136"/>
    </source>
</evidence>
<proteinExistence type="inferred from homology"/>
<evidence type="ECO:0000256" key="4">
    <source>
        <dbReference type="ARBA" id="ARBA00022448"/>
    </source>
</evidence>
<evidence type="ECO:0000256" key="3">
    <source>
        <dbReference type="ARBA" id="ARBA00021622"/>
    </source>
</evidence>
<feature type="transmembrane region" description="Helical" evidence="13">
    <location>
        <begin position="150"/>
        <end position="172"/>
    </location>
</feature>
<keyword evidence="6 13" id="KW-0812">Transmembrane</keyword>
<keyword evidence="5 13" id="KW-1003">Cell membrane</keyword>
<dbReference type="InterPro" id="IPR006136">
    <property type="entry name" value="FlhB"/>
</dbReference>
<dbReference type="InterPro" id="IPR006135">
    <property type="entry name" value="T3SS_substrate_exporter"/>
</dbReference>
<protein>
    <recommendedName>
        <fullName evidence="3 13">Flagellar biosynthetic protein FlhB</fullName>
    </recommendedName>
</protein>
<dbReference type="PANTHER" id="PTHR30531">
    <property type="entry name" value="FLAGELLAR BIOSYNTHETIC PROTEIN FLHB"/>
    <property type="match status" value="1"/>
</dbReference>
<feature type="transmembrane region" description="Helical" evidence="13">
    <location>
        <begin position="192"/>
        <end position="211"/>
    </location>
</feature>
<comment type="similarity">
    <text evidence="2 13">Belongs to the type III secretion exporter family.</text>
</comment>
<gene>
    <name evidence="13 14" type="primary">flhB</name>
    <name evidence="14" type="ORF">ACFOW7_21130</name>
</gene>
<evidence type="ECO:0000256" key="9">
    <source>
        <dbReference type="ARBA" id="ARBA00022989"/>
    </source>
</evidence>
<accession>A0ABV8MXW1</accession>
<keyword evidence="15" id="KW-1185">Reference proteome</keyword>
<evidence type="ECO:0000313" key="14">
    <source>
        <dbReference type="EMBL" id="MFC4161846.1"/>
    </source>
</evidence>
<evidence type="ECO:0000256" key="5">
    <source>
        <dbReference type="ARBA" id="ARBA00022475"/>
    </source>
</evidence>
<dbReference type="EMBL" id="JBHSBU010000002">
    <property type="protein sequence ID" value="MFC4161846.1"/>
    <property type="molecule type" value="Genomic_DNA"/>
</dbReference>
<dbReference type="RefSeq" id="WP_378168430.1">
    <property type="nucleotide sequence ID" value="NZ_JBHSBU010000002.1"/>
</dbReference>
<keyword evidence="11 13" id="KW-1006">Bacterial flagellum protein export</keyword>
<keyword evidence="14" id="KW-0969">Cilium</keyword>
<dbReference type="Pfam" id="PF01312">
    <property type="entry name" value="Bac_export_2"/>
    <property type="match status" value="1"/>
</dbReference>
<dbReference type="NCBIfam" id="TIGR00328">
    <property type="entry name" value="flhB"/>
    <property type="match status" value="1"/>
</dbReference>
<keyword evidence="10 13" id="KW-0472">Membrane</keyword>
<feature type="transmembrane region" description="Helical" evidence="13">
    <location>
        <begin position="32"/>
        <end position="50"/>
    </location>
</feature>
<dbReference type="InterPro" id="IPR029025">
    <property type="entry name" value="T3SS_substrate_exporter_C"/>
</dbReference>
<evidence type="ECO:0000256" key="1">
    <source>
        <dbReference type="ARBA" id="ARBA00004651"/>
    </source>
</evidence>
<organism evidence="14 15">
    <name type="scientific">Chitinimonas lacunae</name>
    <dbReference type="NCBI Taxonomy" id="1963018"/>
    <lineage>
        <taxon>Bacteria</taxon>
        <taxon>Pseudomonadati</taxon>
        <taxon>Pseudomonadota</taxon>
        <taxon>Betaproteobacteria</taxon>
        <taxon>Neisseriales</taxon>
        <taxon>Chitinibacteraceae</taxon>
        <taxon>Chitinimonas</taxon>
    </lineage>
</organism>
<dbReference type="PRINTS" id="PR00950">
    <property type="entry name" value="TYPE3IMSPROT"/>
</dbReference>
<dbReference type="Proteomes" id="UP001595791">
    <property type="component" value="Unassembled WGS sequence"/>
</dbReference>
<keyword evidence="14" id="KW-0282">Flagellum</keyword>
<evidence type="ECO:0000256" key="12">
    <source>
        <dbReference type="ARBA" id="ARBA00025078"/>
    </source>
</evidence>
<evidence type="ECO:0000256" key="13">
    <source>
        <dbReference type="RuleBase" id="RU364091"/>
    </source>
</evidence>
<comment type="subcellular location">
    <subcellularLocation>
        <location evidence="1">Cell membrane</location>
        <topology evidence="1">Multi-pass membrane protein</topology>
    </subcellularLocation>
</comment>
<keyword evidence="14" id="KW-0966">Cell projection</keyword>
<dbReference type="Gene3D" id="3.40.1690.10">
    <property type="entry name" value="secretion proteins EscU"/>
    <property type="match status" value="1"/>
</dbReference>
<comment type="caution">
    <text evidence="14">The sequence shown here is derived from an EMBL/GenBank/DDBJ whole genome shotgun (WGS) entry which is preliminary data.</text>
</comment>
<comment type="function">
    <text evidence="12 13">Required for formation of the rod structure in the basal body of the flagellar apparatus. Together with FliI and FliH, may constitute the export apparatus of flagellin.</text>
</comment>
<evidence type="ECO:0000256" key="11">
    <source>
        <dbReference type="ARBA" id="ARBA00023225"/>
    </source>
</evidence>
<keyword evidence="9 13" id="KW-1133">Transmembrane helix</keyword>
<feature type="transmembrane region" description="Helical" evidence="13">
    <location>
        <begin position="88"/>
        <end position="109"/>
    </location>
</feature>
<reference evidence="15" key="1">
    <citation type="journal article" date="2019" name="Int. J. Syst. Evol. Microbiol.">
        <title>The Global Catalogue of Microorganisms (GCM) 10K type strain sequencing project: providing services to taxonomists for standard genome sequencing and annotation.</title>
        <authorList>
            <consortium name="The Broad Institute Genomics Platform"/>
            <consortium name="The Broad Institute Genome Sequencing Center for Infectious Disease"/>
            <person name="Wu L."/>
            <person name="Ma J."/>
        </authorList>
    </citation>
    <scope>NUCLEOTIDE SEQUENCE [LARGE SCALE GENOMIC DNA]</scope>
    <source>
        <strain evidence="15">LMG 29894</strain>
    </source>
</reference>
<evidence type="ECO:0000256" key="2">
    <source>
        <dbReference type="ARBA" id="ARBA00010690"/>
    </source>
</evidence>
<evidence type="ECO:0000256" key="8">
    <source>
        <dbReference type="ARBA" id="ARBA00022927"/>
    </source>
</evidence>
<keyword evidence="7 13" id="KW-1005">Bacterial flagellum biogenesis</keyword>
<dbReference type="PANTHER" id="PTHR30531:SF12">
    <property type="entry name" value="FLAGELLAR BIOSYNTHETIC PROTEIN FLHB"/>
    <property type="match status" value="1"/>
</dbReference>
<sequence length="362" mass="40933">MAEQDFDRNEPASDYKLEQAKKRGTVAKSQDVVYIAVLAVVVVFIYSMGWSTVRRELLATQAALLQIGSLDWTVQGVVSWLGALLGSALMPLAPLLLAMVIAAILGCLAQTGPVFSFQPLSPDFSRLNPATGFKRLFSLRMVYEGGKSTFKLAVVLTVLGLSIWHLTSFLLALQQVDARLHARLVLDEVGSLTFKLLLAMLVLAIIDYAYIKWEFARQMRMSRREVRDEHKQREGDPRIRSRLRELRQEVLQRSRSMQKLPEADVLLTNPTHYAVAVKYKHGEMPAPQVIAKGAGEFAAKMREAARRHQVMVVQNPPLARELYRRVDFDAYVPEELYPQVAKILVWVYAMRDGARRLARGQR</sequence>
<name>A0ABV8MXW1_9NEIS</name>
<evidence type="ECO:0000256" key="7">
    <source>
        <dbReference type="ARBA" id="ARBA00022795"/>
    </source>
</evidence>
<dbReference type="SUPFAM" id="SSF160544">
    <property type="entry name" value="EscU C-terminal domain-like"/>
    <property type="match status" value="1"/>
</dbReference>
<keyword evidence="8 13" id="KW-0653">Protein transport</keyword>
<keyword evidence="4 13" id="KW-0813">Transport</keyword>
<evidence type="ECO:0000313" key="15">
    <source>
        <dbReference type="Proteomes" id="UP001595791"/>
    </source>
</evidence>
<evidence type="ECO:0000256" key="6">
    <source>
        <dbReference type="ARBA" id="ARBA00022692"/>
    </source>
</evidence>